<feature type="domain" description="Methyl-accepting transducer" evidence="3">
    <location>
        <begin position="153"/>
        <end position="375"/>
    </location>
</feature>
<accession>A0A7W5Z2D7</accession>
<evidence type="ECO:0000256" key="2">
    <source>
        <dbReference type="PROSITE-ProRule" id="PRU00284"/>
    </source>
</evidence>
<dbReference type="Gene3D" id="1.10.287.950">
    <property type="entry name" value="Methyl-accepting chemotaxis protein"/>
    <property type="match status" value="1"/>
</dbReference>
<evidence type="ECO:0000259" key="3">
    <source>
        <dbReference type="PROSITE" id="PS50111"/>
    </source>
</evidence>
<dbReference type="Pfam" id="PF00015">
    <property type="entry name" value="MCPsignal"/>
    <property type="match status" value="1"/>
</dbReference>
<protein>
    <submittedName>
        <fullName evidence="4">Methyl-accepting chemotaxis protein</fullName>
    </submittedName>
</protein>
<dbReference type="Gene3D" id="1.10.490.10">
    <property type="entry name" value="Globins"/>
    <property type="match status" value="1"/>
</dbReference>
<dbReference type="InterPro" id="IPR044398">
    <property type="entry name" value="Globin-sensor_dom"/>
</dbReference>
<dbReference type="SUPFAM" id="SSF58104">
    <property type="entry name" value="Methyl-accepting chemotaxis protein (MCP) signaling domain"/>
    <property type="match status" value="1"/>
</dbReference>
<sequence>MDKFYDYLSEFPETHSFFNNREHILHAKAMQIRHWGIILDAKFDTEYVASIRKIGEVHSRIGLEPSLYIGSYNFLLCSLLEKIVMLRHPLALLRRNEAFALQLALIKAVMLDIDYVIGVYLDAGQRARIAEMSGLANKLESEVGGIVEHLDDNAKGLNSTAAGISTISHRVLGQTGNIAGTLEQTNTSVGAVVTASEELASSISEISRQTTEAAALADRAREDASQAEKLISKLTSDAQSIGNIVSVITDIADQTNLLALNASIEAARAGEHGRSFSVVATEVKALAQQTARATEAIGSQITSVQQSTADVVKIIHEINTVIGALNGVSRAIADAVELQSSATNEISHNNQQLAVGTAEVVNNMAGISGSMNDLASSSRFMLELSNDLASSAERLKEEVFLFLEHARAAR</sequence>
<dbReference type="InterPro" id="IPR012292">
    <property type="entry name" value="Globin/Proto"/>
</dbReference>
<name>A0A7W5Z2D7_9HYPH</name>
<dbReference type="PROSITE" id="PS50111">
    <property type="entry name" value="CHEMOTAXIS_TRANSDUC_2"/>
    <property type="match status" value="1"/>
</dbReference>
<dbReference type="SUPFAM" id="SSF46458">
    <property type="entry name" value="Globin-like"/>
    <property type="match status" value="1"/>
</dbReference>
<dbReference type="CDD" id="cd01068">
    <property type="entry name" value="globin_sensor"/>
    <property type="match status" value="1"/>
</dbReference>
<comment type="caution">
    <text evidence="4">The sequence shown here is derived from an EMBL/GenBank/DDBJ whole genome shotgun (WGS) entry which is preliminary data.</text>
</comment>
<dbReference type="SMART" id="SM00283">
    <property type="entry name" value="MA"/>
    <property type="match status" value="1"/>
</dbReference>
<dbReference type="GO" id="GO:0007165">
    <property type="term" value="P:signal transduction"/>
    <property type="evidence" value="ECO:0007669"/>
    <property type="project" value="UniProtKB-KW"/>
</dbReference>
<reference evidence="4 5" key="1">
    <citation type="submission" date="2020-08" db="EMBL/GenBank/DDBJ databases">
        <title>Genomic Encyclopedia of Type Strains, Phase IV (KMG-IV): sequencing the most valuable type-strain genomes for metagenomic binning, comparative biology and taxonomic classification.</title>
        <authorList>
            <person name="Goeker M."/>
        </authorList>
    </citation>
    <scope>NUCLEOTIDE SEQUENCE [LARGE SCALE GENOMIC DNA]</scope>
    <source>
        <strain evidence="4 5">DSM 28760</strain>
    </source>
</reference>
<evidence type="ECO:0000313" key="4">
    <source>
        <dbReference type="EMBL" id="MBB3808826.1"/>
    </source>
</evidence>
<dbReference type="PANTHER" id="PTHR32089">
    <property type="entry name" value="METHYL-ACCEPTING CHEMOTAXIS PROTEIN MCPB"/>
    <property type="match status" value="1"/>
</dbReference>
<dbReference type="Proteomes" id="UP000537592">
    <property type="component" value="Unassembled WGS sequence"/>
</dbReference>
<dbReference type="Pfam" id="PF11563">
    <property type="entry name" value="Protoglobin"/>
    <property type="match status" value="1"/>
</dbReference>
<keyword evidence="1 2" id="KW-0807">Transducer</keyword>
<dbReference type="AlphaFoldDB" id="A0A7W5Z2D7"/>
<evidence type="ECO:0000313" key="5">
    <source>
        <dbReference type="Proteomes" id="UP000537592"/>
    </source>
</evidence>
<dbReference type="InterPro" id="IPR039379">
    <property type="entry name" value="Protoglobin_sensor_dom"/>
</dbReference>
<gene>
    <name evidence="4" type="ORF">FHS81_000896</name>
</gene>
<dbReference type="InterPro" id="IPR004089">
    <property type="entry name" value="MCPsignal_dom"/>
</dbReference>
<dbReference type="PANTHER" id="PTHR32089:SF112">
    <property type="entry name" value="LYSOZYME-LIKE PROTEIN-RELATED"/>
    <property type="match status" value="1"/>
</dbReference>
<evidence type="ECO:0000256" key="1">
    <source>
        <dbReference type="ARBA" id="ARBA00023224"/>
    </source>
</evidence>
<dbReference type="GO" id="GO:0020037">
    <property type="term" value="F:heme binding"/>
    <property type="evidence" value="ECO:0007669"/>
    <property type="project" value="InterPro"/>
</dbReference>
<dbReference type="InterPro" id="IPR009050">
    <property type="entry name" value="Globin-like_sf"/>
</dbReference>
<proteinExistence type="predicted"/>
<dbReference type="EMBL" id="JACICC010000002">
    <property type="protein sequence ID" value="MBB3808826.1"/>
    <property type="molecule type" value="Genomic_DNA"/>
</dbReference>
<keyword evidence="5" id="KW-1185">Reference proteome</keyword>
<dbReference type="GO" id="GO:0016020">
    <property type="term" value="C:membrane"/>
    <property type="evidence" value="ECO:0007669"/>
    <property type="project" value="InterPro"/>
</dbReference>
<organism evidence="4 5">
    <name type="scientific">Pseudochelatococcus contaminans</name>
    <dbReference type="NCBI Taxonomy" id="1538103"/>
    <lineage>
        <taxon>Bacteria</taxon>
        <taxon>Pseudomonadati</taxon>
        <taxon>Pseudomonadota</taxon>
        <taxon>Alphaproteobacteria</taxon>
        <taxon>Hyphomicrobiales</taxon>
        <taxon>Chelatococcaceae</taxon>
        <taxon>Pseudochelatococcus</taxon>
    </lineage>
</organism>
<dbReference type="GO" id="GO:0019825">
    <property type="term" value="F:oxygen binding"/>
    <property type="evidence" value="ECO:0007669"/>
    <property type="project" value="InterPro"/>
</dbReference>